<evidence type="ECO:0000256" key="6">
    <source>
        <dbReference type="ARBA" id="ARBA00049033"/>
    </source>
</evidence>
<proteinExistence type="inferred from homology"/>
<evidence type="ECO:0000256" key="9">
    <source>
        <dbReference type="SAM" id="MobiDB-lite"/>
    </source>
</evidence>
<dbReference type="Pfam" id="PF01268">
    <property type="entry name" value="FTHFS"/>
    <property type="match status" value="1"/>
</dbReference>
<dbReference type="Proteomes" id="UP000191055">
    <property type="component" value="Unassembled WGS sequence"/>
</dbReference>
<evidence type="ECO:0000256" key="2">
    <source>
        <dbReference type="ARBA" id="ARBA00022563"/>
    </source>
</evidence>
<evidence type="ECO:0000256" key="1">
    <source>
        <dbReference type="ARBA" id="ARBA00004777"/>
    </source>
</evidence>
<evidence type="ECO:0000256" key="5">
    <source>
        <dbReference type="ARBA" id="ARBA00022840"/>
    </source>
</evidence>
<keyword evidence="2 8" id="KW-0554">One-carbon metabolism</keyword>
<dbReference type="EC" id="6.3.4.3" evidence="8"/>
<comment type="pathway">
    <text evidence="1 8">One-carbon metabolism; tetrahydrofolate interconversion.</text>
</comment>
<dbReference type="Gene3D" id="3.10.410.10">
    <property type="entry name" value="Formyltetrahydrofolate synthetase, domain 3"/>
    <property type="match status" value="1"/>
</dbReference>
<dbReference type="InterPro" id="IPR027417">
    <property type="entry name" value="P-loop_NTPase"/>
</dbReference>
<dbReference type="FunFam" id="3.10.410.10:FF:000001">
    <property type="entry name" value="Putative formate--tetrahydrofolate ligase"/>
    <property type="match status" value="1"/>
</dbReference>
<evidence type="ECO:0000256" key="7">
    <source>
        <dbReference type="ARBA" id="ARBA00061363"/>
    </source>
</evidence>
<feature type="compositionally biased region" description="Polar residues" evidence="9">
    <location>
        <begin position="1"/>
        <end position="10"/>
    </location>
</feature>
<dbReference type="GO" id="GO:0004329">
    <property type="term" value="F:formate-tetrahydrofolate ligase activity"/>
    <property type="evidence" value="ECO:0007669"/>
    <property type="project" value="UniProtKB-UniRule"/>
</dbReference>
<dbReference type="SUPFAM" id="SSF52540">
    <property type="entry name" value="P-loop containing nucleoside triphosphate hydrolases"/>
    <property type="match status" value="1"/>
</dbReference>
<keyword evidence="5 8" id="KW-0067">ATP-binding</keyword>
<dbReference type="GO" id="GO:0035999">
    <property type="term" value="P:tetrahydrofolate interconversion"/>
    <property type="evidence" value="ECO:0007669"/>
    <property type="project" value="UniProtKB-UniRule"/>
</dbReference>
<dbReference type="AlphaFoldDB" id="A0A1T5HSZ1"/>
<keyword evidence="11" id="KW-1185">Reference proteome</keyword>
<comment type="similarity">
    <text evidence="7 8">Belongs to the formate--tetrahydrofolate ligase family.</text>
</comment>
<evidence type="ECO:0000256" key="3">
    <source>
        <dbReference type="ARBA" id="ARBA00022598"/>
    </source>
</evidence>
<name>A0A1T5HSZ1_9BACT</name>
<dbReference type="STRING" id="889453.SAMN03080601_03032"/>
<accession>A0A1T5HSZ1</accession>
<keyword evidence="4 8" id="KW-0547">Nucleotide-binding</keyword>
<dbReference type="UniPathway" id="UPA00193"/>
<evidence type="ECO:0000313" key="10">
    <source>
        <dbReference type="EMBL" id="SKC23747.1"/>
    </source>
</evidence>
<dbReference type="InterPro" id="IPR020628">
    <property type="entry name" value="Formate_THF_ligase_CS"/>
</dbReference>
<feature type="region of interest" description="Disordered" evidence="9">
    <location>
        <begin position="1"/>
        <end position="22"/>
    </location>
</feature>
<dbReference type="HAMAP" id="MF_01543">
    <property type="entry name" value="FTHFS"/>
    <property type="match status" value="1"/>
</dbReference>
<dbReference type="GO" id="GO:0005524">
    <property type="term" value="F:ATP binding"/>
    <property type="evidence" value="ECO:0007669"/>
    <property type="project" value="UniProtKB-UniRule"/>
</dbReference>
<comment type="catalytic activity">
    <reaction evidence="6 8">
        <text>(6S)-5,6,7,8-tetrahydrofolate + formate + ATP = (6R)-10-formyltetrahydrofolate + ADP + phosphate</text>
        <dbReference type="Rhea" id="RHEA:20221"/>
        <dbReference type="ChEBI" id="CHEBI:15740"/>
        <dbReference type="ChEBI" id="CHEBI:30616"/>
        <dbReference type="ChEBI" id="CHEBI:43474"/>
        <dbReference type="ChEBI" id="CHEBI:57453"/>
        <dbReference type="ChEBI" id="CHEBI:195366"/>
        <dbReference type="ChEBI" id="CHEBI:456216"/>
        <dbReference type="EC" id="6.3.4.3"/>
    </reaction>
</comment>
<evidence type="ECO:0000313" key="11">
    <source>
        <dbReference type="Proteomes" id="UP000191055"/>
    </source>
</evidence>
<dbReference type="FunFam" id="3.30.1510.10:FF:000001">
    <property type="entry name" value="Formate--tetrahydrofolate ligase"/>
    <property type="match status" value="1"/>
</dbReference>
<evidence type="ECO:0000256" key="8">
    <source>
        <dbReference type="HAMAP-Rule" id="MF_01543"/>
    </source>
</evidence>
<dbReference type="EMBL" id="FUYV01000020">
    <property type="protein sequence ID" value="SKC23747.1"/>
    <property type="molecule type" value="Genomic_DNA"/>
</dbReference>
<organism evidence="10 11">
    <name type="scientific">Alkalitalea saponilacus</name>
    <dbReference type="NCBI Taxonomy" id="889453"/>
    <lineage>
        <taxon>Bacteria</taxon>
        <taxon>Pseudomonadati</taxon>
        <taxon>Bacteroidota</taxon>
        <taxon>Bacteroidia</taxon>
        <taxon>Marinilabiliales</taxon>
        <taxon>Marinilabiliaceae</taxon>
        <taxon>Alkalitalea</taxon>
    </lineage>
</organism>
<dbReference type="Gene3D" id="3.30.1510.10">
    <property type="entry name" value="Domain 2, N(10)-formyltetrahydrofolate synthetase"/>
    <property type="match status" value="1"/>
</dbReference>
<dbReference type="PROSITE" id="PS00721">
    <property type="entry name" value="FTHFS_1"/>
    <property type="match status" value="1"/>
</dbReference>
<protein>
    <recommendedName>
        <fullName evidence="8">Formate--tetrahydrofolate ligase</fullName>
        <ecNumber evidence="8">6.3.4.3</ecNumber>
    </recommendedName>
    <alternativeName>
        <fullName evidence="8">Formyltetrahydrofolate synthetase</fullName>
        <shortName evidence="8">FHS</shortName>
        <shortName evidence="8">FTHFS</shortName>
    </alternativeName>
</protein>
<dbReference type="InterPro" id="IPR000559">
    <property type="entry name" value="Formate_THF_ligase"/>
</dbReference>
<dbReference type="NCBIfam" id="NF010030">
    <property type="entry name" value="PRK13505.1"/>
    <property type="match status" value="1"/>
</dbReference>
<dbReference type="Gene3D" id="3.40.50.300">
    <property type="entry name" value="P-loop containing nucleotide triphosphate hydrolases"/>
    <property type="match status" value="1"/>
</dbReference>
<evidence type="ECO:0000256" key="4">
    <source>
        <dbReference type="ARBA" id="ARBA00022741"/>
    </source>
</evidence>
<keyword evidence="3 8" id="KW-0436">Ligase</keyword>
<gene>
    <name evidence="8" type="primary">fhs</name>
    <name evidence="10" type="ORF">SAMN03080601_03032</name>
</gene>
<dbReference type="CDD" id="cd00477">
    <property type="entry name" value="FTHFS"/>
    <property type="match status" value="1"/>
</dbReference>
<dbReference type="PROSITE" id="PS00722">
    <property type="entry name" value="FTHFS_2"/>
    <property type="match status" value="1"/>
</dbReference>
<feature type="binding site" evidence="8">
    <location>
        <begin position="92"/>
        <end position="99"/>
    </location>
    <ligand>
        <name>ATP</name>
        <dbReference type="ChEBI" id="CHEBI:30616"/>
    </ligand>
</feature>
<sequence length="584" mass="62707">MNACETSPKSSGLVLPNTREPKKTNYKQMKSDIEIAREVTLKPVSEIAERLGIRKDLLEPYGHFKAKLPLSIIDKERMKGKKLILVSAISPTPAGEGKTTISIGLSEGLNRIGKQTTVVLREPSLGPVFGIKGGATGGGHAQVVPMEDINLHFTGDFAAIEKANNLLAALIDNNIQNKNGSLGIDPRTVHWKRVMDMNDRALRHIIVGLGGTTSGVPRETGFDITAASEIMAILCLAENFEDLKERIGRIFIGFTLNKKPVYARDLNAQGAMAALLKDAIKPNLVQTLEGNPAIIHGGPFANIAQGTNSVLATKMGLTLSDYVVTEAGFGFDLGAEKFLDIKCVSAGLQPDAAVLVATVRALKYHGGVPLSEINHPDAAAVERGLDNLEKHVENMRKFNVCPVIAINHFADDTDAEINAIQQKCKDLGVKAAVAKVHALGGEGAEELAAIVSEVAEACQSDLKPLYEWEWPVEKKIETIATKIYGAAAIDYTAQAKADLQKIYDLKLDKLPVCIAKTQKSLSDNPKLLGRPENFVVTVREIEIAAGAGFIVPITGNIMRMPGLPEKPAAENIDISSDGIISGLF</sequence>
<reference evidence="10 11" key="1">
    <citation type="submission" date="2017-02" db="EMBL/GenBank/DDBJ databases">
        <authorList>
            <person name="Peterson S.W."/>
        </authorList>
    </citation>
    <scope>NUCLEOTIDE SEQUENCE [LARGE SCALE GENOMIC DNA]</scope>
    <source>
        <strain evidence="10 11">DSM 24412</strain>
    </source>
</reference>